<dbReference type="SMART" id="SM00332">
    <property type="entry name" value="PP2Cc"/>
    <property type="match status" value="1"/>
</dbReference>
<dbReference type="Proteomes" id="UP000000600">
    <property type="component" value="Unassembled WGS sequence"/>
</dbReference>
<evidence type="ECO:0000313" key="16">
    <source>
        <dbReference type="EMBL" id="CAK87203.1"/>
    </source>
</evidence>
<dbReference type="CDD" id="cd00143">
    <property type="entry name" value="PP2Cc"/>
    <property type="match status" value="1"/>
</dbReference>
<dbReference type="PANTHER" id="PTHR13832">
    <property type="entry name" value="PROTEIN PHOSPHATASE 2C"/>
    <property type="match status" value="1"/>
</dbReference>
<name>A0DVY6_PARTE</name>
<evidence type="ECO:0000256" key="14">
    <source>
        <dbReference type="RuleBase" id="RU003465"/>
    </source>
</evidence>
<evidence type="ECO:0000256" key="6">
    <source>
        <dbReference type="ARBA" id="ARBA00022723"/>
    </source>
</evidence>
<organism evidence="16 17">
    <name type="scientific">Paramecium tetraurelia</name>
    <dbReference type="NCBI Taxonomy" id="5888"/>
    <lineage>
        <taxon>Eukaryota</taxon>
        <taxon>Sar</taxon>
        <taxon>Alveolata</taxon>
        <taxon>Ciliophora</taxon>
        <taxon>Intramacronucleata</taxon>
        <taxon>Oligohymenophorea</taxon>
        <taxon>Peniculida</taxon>
        <taxon>Parameciidae</taxon>
        <taxon>Paramecium</taxon>
    </lineage>
</organism>
<protein>
    <recommendedName>
        <fullName evidence="5">protein-serine/threonine phosphatase</fullName>
        <ecNumber evidence="5">3.1.3.16</ecNumber>
    </recommendedName>
</protein>
<comment type="catalytic activity">
    <reaction evidence="13">
        <text>O-phospho-L-threonyl-[protein] + H2O = L-threonyl-[protein] + phosphate</text>
        <dbReference type="Rhea" id="RHEA:47004"/>
        <dbReference type="Rhea" id="RHEA-COMP:11060"/>
        <dbReference type="Rhea" id="RHEA-COMP:11605"/>
        <dbReference type="ChEBI" id="CHEBI:15377"/>
        <dbReference type="ChEBI" id="CHEBI:30013"/>
        <dbReference type="ChEBI" id="CHEBI:43474"/>
        <dbReference type="ChEBI" id="CHEBI:61977"/>
        <dbReference type="EC" id="3.1.3.16"/>
    </reaction>
</comment>
<dbReference type="GO" id="GO:0007165">
    <property type="term" value="P:signal transduction"/>
    <property type="evidence" value="ECO:0000318"/>
    <property type="project" value="GO_Central"/>
</dbReference>
<evidence type="ECO:0000256" key="7">
    <source>
        <dbReference type="ARBA" id="ARBA00022801"/>
    </source>
</evidence>
<gene>
    <name evidence="16" type="ORF">GSPATT00020856001</name>
</gene>
<evidence type="ECO:0000256" key="5">
    <source>
        <dbReference type="ARBA" id="ARBA00013081"/>
    </source>
</evidence>
<comment type="cofactor">
    <cofactor evidence="2">
        <name>Mg(2+)</name>
        <dbReference type="ChEBI" id="CHEBI:18420"/>
    </cofactor>
</comment>
<evidence type="ECO:0000256" key="4">
    <source>
        <dbReference type="ARBA" id="ARBA00006702"/>
    </source>
</evidence>
<dbReference type="HOGENOM" id="CLU_050778_0_0_1"/>
<keyword evidence="10" id="KW-0472">Membrane</keyword>
<evidence type="ECO:0000256" key="1">
    <source>
        <dbReference type="ARBA" id="ARBA00001936"/>
    </source>
</evidence>
<proteinExistence type="inferred from homology"/>
<dbReference type="GO" id="GO:0004722">
    <property type="term" value="F:protein serine/threonine phosphatase activity"/>
    <property type="evidence" value="ECO:0000318"/>
    <property type="project" value="GO_Central"/>
</dbReference>
<evidence type="ECO:0000256" key="2">
    <source>
        <dbReference type="ARBA" id="ARBA00001946"/>
    </source>
</evidence>
<comment type="catalytic activity">
    <reaction evidence="12">
        <text>O-phospho-L-seryl-[protein] + H2O = L-seryl-[protein] + phosphate</text>
        <dbReference type="Rhea" id="RHEA:20629"/>
        <dbReference type="Rhea" id="RHEA-COMP:9863"/>
        <dbReference type="Rhea" id="RHEA-COMP:11604"/>
        <dbReference type="ChEBI" id="CHEBI:15377"/>
        <dbReference type="ChEBI" id="CHEBI:29999"/>
        <dbReference type="ChEBI" id="CHEBI:43474"/>
        <dbReference type="ChEBI" id="CHEBI:83421"/>
        <dbReference type="EC" id="3.1.3.16"/>
    </reaction>
</comment>
<evidence type="ECO:0000256" key="9">
    <source>
        <dbReference type="ARBA" id="ARBA00022912"/>
    </source>
</evidence>
<keyword evidence="17" id="KW-1185">Reference proteome</keyword>
<dbReference type="EC" id="3.1.3.16" evidence="5"/>
<keyword evidence="11" id="KW-0464">Manganese</keyword>
<dbReference type="FunFam" id="3.60.40.10:FF:000099">
    <property type="entry name" value="Uncharacterized protein"/>
    <property type="match status" value="1"/>
</dbReference>
<comment type="similarity">
    <text evidence="4 14">Belongs to the PP2C family.</text>
</comment>
<comment type="cofactor">
    <cofactor evidence="1">
        <name>Mn(2+)</name>
        <dbReference type="ChEBI" id="CHEBI:29035"/>
    </cofactor>
</comment>
<dbReference type="EMBL" id="CT868607">
    <property type="protein sequence ID" value="CAK87203.1"/>
    <property type="molecule type" value="Genomic_DNA"/>
</dbReference>
<evidence type="ECO:0000256" key="13">
    <source>
        <dbReference type="ARBA" id="ARBA00048336"/>
    </source>
</evidence>
<dbReference type="PROSITE" id="PS01032">
    <property type="entry name" value="PPM_1"/>
    <property type="match status" value="1"/>
</dbReference>
<evidence type="ECO:0000256" key="11">
    <source>
        <dbReference type="ARBA" id="ARBA00023211"/>
    </source>
</evidence>
<keyword evidence="8" id="KW-0460">Magnesium</keyword>
<feature type="domain" description="PPM-type phosphatase" evidence="15">
    <location>
        <begin position="90"/>
        <end position="381"/>
    </location>
</feature>
<dbReference type="GO" id="GO:0016020">
    <property type="term" value="C:membrane"/>
    <property type="evidence" value="ECO:0007669"/>
    <property type="project" value="UniProtKB-SubCell"/>
</dbReference>
<dbReference type="Pfam" id="PF00481">
    <property type="entry name" value="PP2C"/>
    <property type="match status" value="1"/>
</dbReference>
<dbReference type="PROSITE" id="PS51746">
    <property type="entry name" value="PPM_2"/>
    <property type="match status" value="1"/>
</dbReference>
<evidence type="ECO:0000313" key="17">
    <source>
        <dbReference type="Proteomes" id="UP000000600"/>
    </source>
</evidence>
<dbReference type="InterPro" id="IPR000222">
    <property type="entry name" value="PP2C_BS"/>
</dbReference>
<dbReference type="Gene3D" id="3.60.40.10">
    <property type="entry name" value="PPM-type phosphatase domain"/>
    <property type="match status" value="1"/>
</dbReference>
<sequence>MNTKQKESLSFLNNYMYFDNQVNPKIQKEALNKNYQFEASPKKKEYMKSYQGINYHSLLELKQTPLVKLQELPNYEPTKCSSVQNGQVKAYAANTHQGLIRNYNEDRVSIILNILKPQTRINENWPKCSFFGVYDGHGGQGCVNFLRDNLHQYISKQKEFPWNPLVAIKKGFEAAEKDFLSFALQQYSKNQAEKSGSCAIISLIVGDYCYVANVGDCRAILSSDKGKKYFDLSIDHKPQNESARIQQGGGQIYQTSITNDKGIVIQGPLRVFPGRLSVSRAFGDIEAKNEQFGGKPNVVIAQPDIKIFRITNQHDFMVLGCDGIFDKMNSQEVIDEIWSDLKKNKDNQNLHAQISSAVDAVIKEVVIRKSGDNITLLIVAFNELIQHQQQYAYNKSSSISSHIELLQSYLKKEQDNAENSREINYKKINYFNPSQQLGSRVQTQDYHQQVKQDVSFYKVRSSFNM</sequence>
<accession>A0DVY6</accession>
<evidence type="ECO:0000256" key="8">
    <source>
        <dbReference type="ARBA" id="ARBA00022842"/>
    </source>
</evidence>
<dbReference type="InParanoid" id="A0DVY6"/>
<dbReference type="InterPro" id="IPR001932">
    <property type="entry name" value="PPM-type_phosphatase-like_dom"/>
</dbReference>
<dbReference type="eggNOG" id="KOG0698">
    <property type="taxonomic scope" value="Eukaryota"/>
</dbReference>
<dbReference type="InterPro" id="IPR036457">
    <property type="entry name" value="PPM-type-like_dom_sf"/>
</dbReference>
<dbReference type="OMA" id="TRINENW"/>
<keyword evidence="6" id="KW-0479">Metal-binding</keyword>
<dbReference type="STRING" id="5888.A0DVY6"/>
<keyword evidence="9 14" id="KW-0904">Protein phosphatase</keyword>
<dbReference type="InterPro" id="IPR015655">
    <property type="entry name" value="PP2C"/>
</dbReference>
<evidence type="ECO:0000256" key="3">
    <source>
        <dbReference type="ARBA" id="ARBA00004170"/>
    </source>
</evidence>
<evidence type="ECO:0000259" key="15">
    <source>
        <dbReference type="PROSITE" id="PS51746"/>
    </source>
</evidence>
<comment type="subcellular location">
    <subcellularLocation>
        <location evidence="3">Membrane</location>
        <topology evidence="3">Peripheral membrane protein</topology>
    </subcellularLocation>
</comment>
<dbReference type="OrthoDB" id="10264738at2759"/>
<dbReference type="KEGG" id="ptm:GSPATT00020856001"/>
<dbReference type="SUPFAM" id="SSF81606">
    <property type="entry name" value="PP2C-like"/>
    <property type="match status" value="1"/>
</dbReference>
<reference evidence="16 17" key="1">
    <citation type="journal article" date="2006" name="Nature">
        <title>Global trends of whole-genome duplications revealed by the ciliate Paramecium tetraurelia.</title>
        <authorList>
            <consortium name="Genoscope"/>
            <person name="Aury J.-M."/>
            <person name="Jaillon O."/>
            <person name="Duret L."/>
            <person name="Noel B."/>
            <person name="Jubin C."/>
            <person name="Porcel B.M."/>
            <person name="Segurens B."/>
            <person name="Daubin V."/>
            <person name="Anthouard V."/>
            <person name="Aiach N."/>
            <person name="Arnaiz O."/>
            <person name="Billaut A."/>
            <person name="Beisson J."/>
            <person name="Blanc I."/>
            <person name="Bouhouche K."/>
            <person name="Camara F."/>
            <person name="Duharcourt S."/>
            <person name="Guigo R."/>
            <person name="Gogendeau D."/>
            <person name="Katinka M."/>
            <person name="Keller A.-M."/>
            <person name="Kissmehl R."/>
            <person name="Klotz C."/>
            <person name="Koll F."/>
            <person name="Le Moue A."/>
            <person name="Lepere C."/>
            <person name="Malinsky S."/>
            <person name="Nowacki M."/>
            <person name="Nowak J.K."/>
            <person name="Plattner H."/>
            <person name="Poulain J."/>
            <person name="Ruiz F."/>
            <person name="Serrano V."/>
            <person name="Zagulski M."/>
            <person name="Dessen P."/>
            <person name="Betermier M."/>
            <person name="Weissenbach J."/>
            <person name="Scarpelli C."/>
            <person name="Schachter V."/>
            <person name="Sperling L."/>
            <person name="Meyer E."/>
            <person name="Cohen J."/>
            <person name="Wincker P."/>
        </authorList>
    </citation>
    <scope>NUCLEOTIDE SEQUENCE [LARGE SCALE GENOMIC DNA]</scope>
    <source>
        <strain evidence="16 17">Stock d4-2</strain>
    </source>
</reference>
<dbReference type="RefSeq" id="XP_001454600.1">
    <property type="nucleotide sequence ID" value="XM_001454563.1"/>
</dbReference>
<dbReference type="GO" id="GO:0046872">
    <property type="term" value="F:metal ion binding"/>
    <property type="evidence" value="ECO:0007669"/>
    <property type="project" value="UniProtKB-KW"/>
</dbReference>
<dbReference type="PANTHER" id="PTHR13832:SF803">
    <property type="entry name" value="PROTEIN PHOSPHATASE 1G"/>
    <property type="match status" value="1"/>
</dbReference>
<dbReference type="AlphaFoldDB" id="A0DVY6"/>
<dbReference type="GeneID" id="5040385"/>
<keyword evidence="7 14" id="KW-0378">Hydrolase</keyword>
<evidence type="ECO:0000256" key="12">
    <source>
        <dbReference type="ARBA" id="ARBA00047761"/>
    </source>
</evidence>
<evidence type="ECO:0000256" key="10">
    <source>
        <dbReference type="ARBA" id="ARBA00023136"/>
    </source>
</evidence>